<comment type="caution">
    <text evidence="3">The sequence shown here is derived from an EMBL/GenBank/DDBJ whole genome shotgun (WGS) entry which is preliminary data.</text>
</comment>
<proteinExistence type="predicted"/>
<dbReference type="InterPro" id="IPR033856">
    <property type="entry name" value="Trp_halogen"/>
</dbReference>
<feature type="binding site" evidence="2">
    <location>
        <position position="366"/>
    </location>
    <ligand>
        <name>L-tryptophan</name>
        <dbReference type="ChEBI" id="CHEBI:57912"/>
    </ligand>
</feature>
<keyword evidence="2" id="KW-0285">Flavoprotein</keyword>
<dbReference type="EC" id="1.14.19.9" evidence="3"/>
<gene>
    <name evidence="3" type="primary">rebH_1</name>
    <name evidence="3" type="ORF">SPHI_16500</name>
</gene>
<dbReference type="Proteomes" id="UP000188729">
    <property type="component" value="Unassembled WGS sequence"/>
</dbReference>
<evidence type="ECO:0000313" key="3">
    <source>
        <dbReference type="EMBL" id="ONF96036.1"/>
    </source>
</evidence>
<feature type="binding site" evidence="2">
    <location>
        <position position="370"/>
    </location>
    <ligand>
        <name>FAD</name>
        <dbReference type="ChEBI" id="CHEBI:57692"/>
    </ligand>
</feature>
<dbReference type="STRING" id="1915074.SPHI_16500"/>
<keyword evidence="2" id="KW-0274">FAD</keyword>
<organism evidence="3 4">
    <name type="scientific">Sphingomonas jeddahensis</name>
    <dbReference type="NCBI Taxonomy" id="1915074"/>
    <lineage>
        <taxon>Bacteria</taxon>
        <taxon>Pseudomonadati</taxon>
        <taxon>Pseudomonadota</taxon>
        <taxon>Alphaproteobacteria</taxon>
        <taxon>Sphingomonadales</taxon>
        <taxon>Sphingomonadaceae</taxon>
        <taxon>Sphingomonas</taxon>
    </lineage>
</organism>
<feature type="binding site" evidence="2">
    <location>
        <position position="357"/>
    </location>
    <ligand>
        <name>FAD</name>
        <dbReference type="ChEBI" id="CHEBI:57692"/>
    </ligand>
</feature>
<reference evidence="3 4" key="1">
    <citation type="submission" date="2016-11" db="EMBL/GenBank/DDBJ databases">
        <title>Genome sequence of Sphingomonas jeddahensis G39.</title>
        <authorList>
            <person name="Poehlein A."/>
            <person name="Wuebbeler J.H."/>
            <person name="Steinbuechel A."/>
            <person name="Daniel R."/>
        </authorList>
    </citation>
    <scope>NUCLEOTIDE SEQUENCE [LARGE SCALE GENOMIC DNA]</scope>
    <source>
        <strain evidence="3 4">G39</strain>
    </source>
</reference>
<dbReference type="InterPro" id="IPR050816">
    <property type="entry name" value="Flavin-dep_Halogenase_NPB"/>
</dbReference>
<dbReference type="Gene3D" id="3.50.50.60">
    <property type="entry name" value="FAD/NAD(P)-binding domain"/>
    <property type="match status" value="1"/>
</dbReference>
<feature type="active site" evidence="1">
    <location>
        <position position="97"/>
    </location>
</feature>
<feature type="binding site" evidence="2">
    <location>
        <position position="202"/>
    </location>
    <ligand>
        <name>FAD</name>
        <dbReference type="ChEBI" id="CHEBI:57692"/>
    </ligand>
</feature>
<feature type="binding site" evidence="2">
    <location>
        <begin position="28"/>
        <end position="31"/>
    </location>
    <ligand>
        <name>FAD</name>
        <dbReference type="ChEBI" id="CHEBI:57692"/>
    </ligand>
</feature>
<dbReference type="InterPro" id="IPR036188">
    <property type="entry name" value="FAD/NAD-bd_sf"/>
</dbReference>
<dbReference type="GO" id="GO:0004497">
    <property type="term" value="F:monooxygenase activity"/>
    <property type="evidence" value="ECO:0007669"/>
    <property type="project" value="InterPro"/>
</dbReference>
<dbReference type="EMBL" id="MPSB01000006">
    <property type="protein sequence ID" value="ONF96036.1"/>
    <property type="molecule type" value="Genomic_DNA"/>
</dbReference>
<dbReference type="AlphaFoldDB" id="A0A1V2ETN4"/>
<keyword evidence="4" id="KW-1185">Reference proteome</keyword>
<keyword evidence="2" id="KW-0547">Nucleotide-binding</keyword>
<sequence length="532" mass="57369">MVNERHNKPDYMDATVERQVASIVIVGGGTAGWLAAATIAARADPAAPAPLSVTLVESPDVPTIGVGEGTWPTIRRTLSRIGIPEAEFLAACDASFKQGSRFDGWRTGAPDDSYLHPFTAPIDADARGLVAAWAASDEPRFAAAVTPQARACALDLAPRQRAMPDYAGALNYAYHLDAVKLAALLQRHATRRLGVAHVRDHVVGVDRCENGDIAAVRCRDHGAIAGDLFIDCTGHAALLIGGAFDVPFIDRGHELFNDRALAVQVPVAPDSAIGATTNATAHDAGWIWDIGLPTRRGVGCVYASAFLSDDEAAASLRAYLARTAPGADLEALAPRRLAFRSGHRARFWERNCLALGLSAGFLEPLEASAIVTIELGLDALLDNFPATRASMAAHARRYNDLFRYRWDRIVDFLKLHYVLSERDQPYWRANRAPASIPDRLAELLAIWRHQPPSAQDFAAVNEIFPAASYQYVLYGMGMAPPPPGPVRIDGHDAAATSIRQITQRARALAASLPTNRAYLDALRAERPHGIVA</sequence>
<evidence type="ECO:0000256" key="2">
    <source>
        <dbReference type="PIRSR" id="PIRSR011396-2"/>
    </source>
</evidence>
<evidence type="ECO:0000313" key="4">
    <source>
        <dbReference type="Proteomes" id="UP000188729"/>
    </source>
</evidence>
<name>A0A1V2ETN4_9SPHN</name>
<dbReference type="PANTHER" id="PTHR43747">
    <property type="entry name" value="FAD-BINDING PROTEIN"/>
    <property type="match status" value="1"/>
</dbReference>
<dbReference type="GO" id="GO:0000166">
    <property type="term" value="F:nucleotide binding"/>
    <property type="evidence" value="ECO:0007669"/>
    <property type="project" value="UniProtKB-KW"/>
</dbReference>
<protein>
    <submittedName>
        <fullName evidence="3">Flavin-dependent tryptophan halogenase RebH</fullName>
        <ecNumber evidence="3">1.14.19.9</ecNumber>
    </submittedName>
</protein>
<evidence type="ECO:0000256" key="1">
    <source>
        <dbReference type="PIRSR" id="PIRSR011396-1"/>
    </source>
</evidence>
<dbReference type="PIRSF" id="PIRSF011396">
    <property type="entry name" value="Trp_halogenase"/>
    <property type="match status" value="1"/>
</dbReference>
<dbReference type="Pfam" id="PF04820">
    <property type="entry name" value="Trp_halogenase"/>
    <property type="match status" value="1"/>
</dbReference>
<feature type="binding site" evidence="2">
    <location>
        <position position="97"/>
    </location>
    <ligand>
        <name>7-chloro-L-tryptophan</name>
        <dbReference type="ChEBI" id="CHEBI:58713"/>
    </ligand>
</feature>
<dbReference type="PANTHER" id="PTHR43747:SF4">
    <property type="entry name" value="FLAVIN-DEPENDENT TRYPTOPHAN HALOGENASE"/>
    <property type="match status" value="1"/>
</dbReference>
<accession>A0A1V2ETN4</accession>
<dbReference type="RefSeq" id="WP_408640482.1">
    <property type="nucleotide sequence ID" value="NZ_MPSB01000006.1"/>
</dbReference>
<dbReference type="SUPFAM" id="SSF51905">
    <property type="entry name" value="FAD/NAD(P)-binding domain"/>
    <property type="match status" value="1"/>
</dbReference>
<dbReference type="InterPro" id="IPR006905">
    <property type="entry name" value="Flavin_halogenase"/>
</dbReference>
<keyword evidence="3" id="KW-0560">Oxidoreductase</keyword>